<gene>
    <name evidence="1" type="primary">dptF</name>
    <name evidence="1" type="ORF">DOK76_08925</name>
</gene>
<comment type="caution">
    <text evidence="1">The sequence shown here is derived from an EMBL/GenBank/DDBJ whole genome shotgun (WGS) entry which is preliminary data.</text>
</comment>
<reference evidence="1 2" key="1">
    <citation type="submission" date="2021-03" db="EMBL/GenBank/DDBJ databases">
        <title>Enterococcal diversity collection.</title>
        <authorList>
            <person name="Gilmore M.S."/>
            <person name="Schwartzman J."/>
            <person name="Van Tyne D."/>
            <person name="Martin M."/>
            <person name="Earl A.M."/>
            <person name="Manson A.L."/>
            <person name="Straub T."/>
            <person name="Salamzade R."/>
            <person name="Saavedra J."/>
            <person name="Lebreton F."/>
            <person name="Prichula J."/>
            <person name="Schaufler K."/>
            <person name="Gaca A."/>
            <person name="Sgardioli B."/>
            <person name="Wagenaar J."/>
            <person name="Strong T."/>
        </authorList>
    </citation>
    <scope>NUCLEOTIDE SEQUENCE [LARGE SCALE GENOMIC DNA]</scope>
    <source>
        <strain evidence="1 2">DIV0080</strain>
    </source>
</reference>
<dbReference type="Proteomes" id="UP000664857">
    <property type="component" value="Unassembled WGS sequence"/>
</dbReference>
<protein>
    <submittedName>
        <fullName evidence="1">DNA phosphorothioation-dependent restriction protein DptF</fullName>
    </submittedName>
</protein>
<keyword evidence="2" id="KW-1185">Reference proteome</keyword>
<proteinExistence type="predicted"/>
<sequence>MRRKEQSDMNLTQHQFIGKMRVFYIEVANKYKLVLEFNYDNMLLLLKIIEEELSINELFRMKKYTEFLKADKNDYIITDQDNIFIQKLKNKLVATTIVNKYSGCSGTIQDGSLNNQLESVSENIFSLLVSKYGVFVGDYSIKNLTKLAHRLNRAQKISSLETDKILNMVRVLNRLDDVDASSDDVENAMILLEQIKIYDVNRLQKHSELEILFNKLSMQSKDMIVHSDSFEEFNEYMHVKRPIQEELEEAINEQLSQGKKSVIFLVGNVGDGKSHLLAYMNDKYRNEFNNKNIEIYNDATESDAPNKTSIDRLVSILEPFNNQKINYVEDKRIIIAINLGVLTNLYDYLNHIEEFDQLVSYIEKSGIISGKKREEENSDYFKTVSFLERKELTFKDGIVKNIFYEEVFRKVFSTSESNIFYQAYLNDQQKGMTKLIHENYRYLLSENVLNNVIGLLNRIEVEFKEIISTRLLFNFMYDIVNPKEGNINASSYLPHLLFQNKNKSNILTYLNLIDPVDIQTAKLNDLAIELYHSNDLLQKIKELLGNEGEKYLPIFETMRDKVLGKDNFRRIFNTFVRIKYLEEPNNSMFGESLYSGYLKELTNLNNKVAQGEMSRLVMECALTWNGKVDHLKDDYLLKSRGDEIIRIAMEHNINDSEEVVDGFDIKVKYFFDDNESEIRIDYRIYELLRKIEKGYFIKEEDRNMAIRLDAFVDDIVKYSKSMRTNLLINVETNQVYELSKSFGKIKLQRGK</sequence>
<dbReference type="NCBIfam" id="TIGR03238">
    <property type="entry name" value="dnd_assoc_3"/>
    <property type="match status" value="1"/>
</dbReference>
<organism evidence="1 2">
    <name type="scientific">Candidatus Vagococcus giribetii</name>
    <dbReference type="NCBI Taxonomy" id="2230876"/>
    <lineage>
        <taxon>Bacteria</taxon>
        <taxon>Bacillati</taxon>
        <taxon>Bacillota</taxon>
        <taxon>Bacilli</taxon>
        <taxon>Lactobacillales</taxon>
        <taxon>Enterococcaceae</taxon>
        <taxon>Vagococcus</taxon>
    </lineage>
</organism>
<name>A0ABS3HTW2_9ENTE</name>
<dbReference type="RefSeq" id="WP_206966949.1">
    <property type="nucleotide sequence ID" value="NZ_JAFLVX010000021.1"/>
</dbReference>
<evidence type="ECO:0000313" key="2">
    <source>
        <dbReference type="Proteomes" id="UP000664857"/>
    </source>
</evidence>
<evidence type="ECO:0000313" key="1">
    <source>
        <dbReference type="EMBL" id="MBO0477194.1"/>
    </source>
</evidence>
<accession>A0ABS3HTW2</accession>
<dbReference type="EMBL" id="JAFLVX010000021">
    <property type="protein sequence ID" value="MBO0477194.1"/>
    <property type="molecule type" value="Genomic_DNA"/>
</dbReference>
<dbReference type="InterPro" id="IPR017647">
    <property type="entry name" value="Dnd_assoc_3"/>
</dbReference>